<dbReference type="InterPro" id="IPR006175">
    <property type="entry name" value="YjgF/YER057c/UK114"/>
</dbReference>
<proteinExistence type="predicted"/>
<organism evidence="2 3">
    <name type="scientific">Fulvitalea axinellae</name>
    <dbReference type="NCBI Taxonomy" id="1182444"/>
    <lineage>
        <taxon>Bacteria</taxon>
        <taxon>Pseudomonadati</taxon>
        <taxon>Bacteroidota</taxon>
        <taxon>Cytophagia</taxon>
        <taxon>Cytophagales</taxon>
        <taxon>Persicobacteraceae</taxon>
        <taxon>Fulvitalea</taxon>
    </lineage>
</organism>
<sequence length="380" mass="41831">MVVRKRQEAIVPANAGDMRGQLEECVSVLGEKLNGKTAVRVSVFVNAVENESYAIAKKMVMERLTEFFGDKMPAIGVIAQPPLGVEVALELAYVEESDAKAQYKKADGVPYVVLDCGGRKELHASGMAEADLSKPMLELSRKAFVQATAVLNAEGLDFSDVVRQWNYIERITDMQEDIQHYQLYNEVRNEFYGATEWKAGFPAATGIGMSAGGVIIDLVAVSGDVRIVPIDNPDQIDAHRYGQKVLVGNNLSHGSEKTAPQFERAKYQGNGVAGDLFISGTASIKGELTIAIDDAAEQTRVTAKNIDTLISGDNLRPRELPATDDLRPDYIRVYVKRHDDFDAIRQVCEETYSEAQALYVIADVCRDNLLVEIEGYTFAR</sequence>
<gene>
    <name evidence="2" type="ORF">FUAX_35310</name>
</gene>
<dbReference type="KEGG" id="fax:FUAX_35310"/>
<evidence type="ECO:0000313" key="2">
    <source>
        <dbReference type="EMBL" id="BDD11099.1"/>
    </source>
</evidence>
<dbReference type="Gene3D" id="3.30.1330.40">
    <property type="entry name" value="RutC-like"/>
    <property type="match status" value="2"/>
</dbReference>
<dbReference type="GO" id="GO:0019239">
    <property type="term" value="F:deaminase activity"/>
    <property type="evidence" value="ECO:0007669"/>
    <property type="project" value="TreeGrafter"/>
</dbReference>
<evidence type="ECO:0000259" key="1">
    <source>
        <dbReference type="Pfam" id="PF21168"/>
    </source>
</evidence>
<evidence type="ECO:0000313" key="3">
    <source>
        <dbReference type="Proteomes" id="UP001348817"/>
    </source>
</evidence>
<dbReference type="InterPro" id="IPR035959">
    <property type="entry name" value="RutC-like_sf"/>
</dbReference>
<dbReference type="InterPro" id="IPR049368">
    <property type="entry name" value="FkbO_Hyg5-like_N"/>
</dbReference>
<protein>
    <submittedName>
        <fullName evidence="2">PTS cellobiose transporter subunit IIC</fullName>
    </submittedName>
</protein>
<reference evidence="2 3" key="1">
    <citation type="submission" date="2021-12" db="EMBL/GenBank/DDBJ databases">
        <title>Genome sequencing of bacteria with rrn-lacking chromosome and rrn-plasmid.</title>
        <authorList>
            <person name="Anda M."/>
            <person name="Iwasaki W."/>
        </authorList>
    </citation>
    <scope>NUCLEOTIDE SEQUENCE [LARGE SCALE GENOMIC DNA]</scope>
    <source>
        <strain evidence="2 3">DSM 100852</strain>
    </source>
</reference>
<accession>A0AAU9CFY4</accession>
<keyword evidence="3" id="KW-1185">Reference proteome</keyword>
<dbReference type="PANTHER" id="PTHR11803:SF59">
    <property type="entry name" value="ENDORIBONUCLEASE"/>
    <property type="match status" value="1"/>
</dbReference>
<dbReference type="Pfam" id="PF21168">
    <property type="entry name" value="FkbO_Hyg5-like_N"/>
    <property type="match status" value="1"/>
</dbReference>
<dbReference type="PANTHER" id="PTHR11803">
    <property type="entry name" value="2-IMINOBUTANOATE/2-IMINOPROPANOATE DEAMINASE RIDA"/>
    <property type="match status" value="1"/>
</dbReference>
<dbReference type="GO" id="GO:0005829">
    <property type="term" value="C:cytosol"/>
    <property type="evidence" value="ECO:0007669"/>
    <property type="project" value="TreeGrafter"/>
</dbReference>
<dbReference type="EMBL" id="AP025314">
    <property type="protein sequence ID" value="BDD11099.1"/>
    <property type="molecule type" value="Genomic_DNA"/>
</dbReference>
<dbReference type="RefSeq" id="WP_338392615.1">
    <property type="nucleotide sequence ID" value="NZ_AP025314.1"/>
</dbReference>
<dbReference type="SUPFAM" id="SSF55298">
    <property type="entry name" value="YjgF-like"/>
    <property type="match status" value="2"/>
</dbReference>
<feature type="domain" description="Chorismatase FkbO/Hyg5-like N-terminal" evidence="1">
    <location>
        <begin position="126"/>
        <end position="220"/>
    </location>
</feature>
<name>A0AAU9CFY4_9BACT</name>
<dbReference type="Proteomes" id="UP001348817">
    <property type="component" value="Chromosome"/>
</dbReference>
<dbReference type="AlphaFoldDB" id="A0AAU9CFY4"/>